<evidence type="ECO:0008006" key="3">
    <source>
        <dbReference type="Google" id="ProtNLM"/>
    </source>
</evidence>
<evidence type="ECO:0000313" key="1">
    <source>
        <dbReference type="EMBL" id="NHO32466.1"/>
    </source>
</evidence>
<dbReference type="Gene3D" id="1.25.40.10">
    <property type="entry name" value="Tetratricopeptide repeat domain"/>
    <property type="match status" value="2"/>
</dbReference>
<sequence>MILEYFEDITEKTRRYLSSPEKTFHKSIERLEAGDLQNQIKAVRSLSHLAENGDYKAAFQVGLCYLKGQGVPGCRRQAIIWLEQAAHAGLTEAMTLMAFLCLAGLPDMEHAGIFNSDHLPENTLVSRPDIDTAFSWAERAAKAGSADAHAILGQILSSGPPHYRNPGLAETHYRHARDGRSRRGMLGLGIFLLRNAAQKPDALKEAVRILEEASDAGMSFASWLLGGLYEMGQGVSRDLGKAFLHYEIAANSGQRQAQTRTGIFLLEGKGGKSDLTAGETWLRKAALTGDAEAACRLAVLHSTSDGAGPNMIEAASWCKRAIELGHSGAALLLADWCSSGRYHEGTEDQGTEWLFIALDMGEITAIARIGEIVRNPVIAASFRKTGLAKLEHRSRNGDALSAWQLALCLMTSPKVEADKVVSLLMQAAEGGIVDAQAKLGEIFVNGHYVTRNIRKAITFLRSAGESGHLGSTLLLTVLFEGGHGINKNINESKYWLKKAIFIKRNIMSAQPVEEPCV</sequence>
<dbReference type="PANTHER" id="PTHR11102:SF160">
    <property type="entry name" value="ERAD-ASSOCIATED E3 UBIQUITIN-PROTEIN LIGASE COMPONENT HRD3"/>
    <property type="match status" value="1"/>
</dbReference>
<name>A0ABX0KB92_9PROT</name>
<protein>
    <recommendedName>
        <fullName evidence="3">Sel1 repeat family protein</fullName>
    </recommendedName>
</protein>
<keyword evidence="2" id="KW-1185">Reference proteome</keyword>
<dbReference type="PANTHER" id="PTHR11102">
    <property type="entry name" value="SEL-1-LIKE PROTEIN"/>
    <property type="match status" value="1"/>
</dbReference>
<dbReference type="SMART" id="SM00671">
    <property type="entry name" value="SEL1"/>
    <property type="match status" value="8"/>
</dbReference>
<comment type="caution">
    <text evidence="1">The sequence shown here is derived from an EMBL/GenBank/DDBJ whole genome shotgun (WGS) entry which is preliminary data.</text>
</comment>
<accession>A0ABX0KB92</accession>
<dbReference type="Pfam" id="PF08238">
    <property type="entry name" value="Sel1"/>
    <property type="match status" value="7"/>
</dbReference>
<evidence type="ECO:0000313" key="2">
    <source>
        <dbReference type="Proteomes" id="UP000615326"/>
    </source>
</evidence>
<dbReference type="RefSeq" id="WP_173576998.1">
    <property type="nucleotide sequence ID" value="NZ_WOSW01000011.1"/>
</dbReference>
<organism evidence="1 2">
    <name type="scientific">Acetobacter fallax</name>
    <dbReference type="NCBI Taxonomy" id="1737473"/>
    <lineage>
        <taxon>Bacteria</taxon>
        <taxon>Pseudomonadati</taxon>
        <taxon>Pseudomonadota</taxon>
        <taxon>Alphaproteobacteria</taxon>
        <taxon>Acetobacterales</taxon>
        <taxon>Acetobacteraceae</taxon>
        <taxon>Acetobacter</taxon>
    </lineage>
</organism>
<reference evidence="1 2" key="1">
    <citation type="journal article" date="2020" name="Int. J. Syst. Evol. Microbiol.">
        <title>Novel acetic acid bacteria from cider fermentations: Acetobacter conturbans sp. nov. and Acetobacter fallax sp. nov.</title>
        <authorList>
            <person name="Sombolestani A.S."/>
            <person name="Cleenwerck I."/>
            <person name="Cnockaert M."/>
            <person name="Borremans W."/>
            <person name="Wieme A.D."/>
            <person name="De Vuyst L."/>
            <person name="Vandamme P."/>
        </authorList>
    </citation>
    <scope>NUCLEOTIDE SEQUENCE [LARGE SCALE GENOMIC DNA]</scope>
    <source>
        <strain evidence="1 2">LMG 1637</strain>
    </source>
</reference>
<dbReference type="InterPro" id="IPR011990">
    <property type="entry name" value="TPR-like_helical_dom_sf"/>
</dbReference>
<dbReference type="SUPFAM" id="SSF81901">
    <property type="entry name" value="HCP-like"/>
    <property type="match status" value="3"/>
</dbReference>
<proteinExistence type="predicted"/>
<gene>
    <name evidence="1" type="ORF">GOB84_07795</name>
</gene>
<dbReference type="InterPro" id="IPR006597">
    <property type="entry name" value="Sel1-like"/>
</dbReference>
<dbReference type="Proteomes" id="UP000615326">
    <property type="component" value="Unassembled WGS sequence"/>
</dbReference>
<dbReference type="EMBL" id="WOSW01000011">
    <property type="protein sequence ID" value="NHO32466.1"/>
    <property type="molecule type" value="Genomic_DNA"/>
</dbReference>
<dbReference type="InterPro" id="IPR050767">
    <property type="entry name" value="Sel1_AlgK"/>
</dbReference>